<dbReference type="SUPFAM" id="SSF55811">
    <property type="entry name" value="Nudix"/>
    <property type="match status" value="1"/>
</dbReference>
<dbReference type="NCBIfam" id="TIGR01084">
    <property type="entry name" value="mutY"/>
    <property type="match status" value="1"/>
</dbReference>
<keyword evidence="9 16" id="KW-0378">Hydrolase</keyword>
<dbReference type="Proteomes" id="UP000095651">
    <property type="component" value="Unassembled WGS sequence"/>
</dbReference>
<dbReference type="Gene3D" id="1.10.340.30">
    <property type="entry name" value="Hypothetical protein, domain 2"/>
    <property type="match status" value="1"/>
</dbReference>
<dbReference type="GO" id="GO:0034039">
    <property type="term" value="F:8-oxo-7,8-dihydroguanine DNA N-glycosylase activity"/>
    <property type="evidence" value="ECO:0007669"/>
    <property type="project" value="TreeGrafter"/>
</dbReference>
<dbReference type="Gene3D" id="3.90.79.10">
    <property type="entry name" value="Nucleoside Triphosphate Pyrophosphohydrolase"/>
    <property type="match status" value="1"/>
</dbReference>
<dbReference type="SUPFAM" id="SSF48150">
    <property type="entry name" value="DNA-glycosylase"/>
    <property type="match status" value="1"/>
</dbReference>
<evidence type="ECO:0000256" key="10">
    <source>
        <dbReference type="ARBA" id="ARBA00023004"/>
    </source>
</evidence>
<dbReference type="InterPro" id="IPR005760">
    <property type="entry name" value="A/G_AdeGlyc_MutY"/>
</dbReference>
<dbReference type="Gene3D" id="1.10.1670.10">
    <property type="entry name" value="Helix-hairpin-Helix base-excision DNA repair enzymes (C-terminal)"/>
    <property type="match status" value="1"/>
</dbReference>
<evidence type="ECO:0000256" key="12">
    <source>
        <dbReference type="ARBA" id="ARBA00023204"/>
    </source>
</evidence>
<dbReference type="InterPro" id="IPR023170">
    <property type="entry name" value="HhH_base_excis_C"/>
</dbReference>
<keyword evidence="8 14" id="KW-0227">DNA damage</keyword>
<dbReference type="InterPro" id="IPR004036">
    <property type="entry name" value="Endonuclease-III-like_CS2"/>
</dbReference>
<comment type="similarity">
    <text evidence="3 14">Belongs to the Nth/MutY family.</text>
</comment>
<keyword evidence="7" id="KW-0479">Metal-binding</keyword>
<evidence type="ECO:0000259" key="15">
    <source>
        <dbReference type="SMART" id="SM00478"/>
    </source>
</evidence>
<name>A0A174GH90_9FIRM</name>
<dbReference type="InterPro" id="IPR003265">
    <property type="entry name" value="HhH-GPD_domain"/>
</dbReference>
<evidence type="ECO:0000256" key="3">
    <source>
        <dbReference type="ARBA" id="ARBA00008343"/>
    </source>
</evidence>
<dbReference type="PANTHER" id="PTHR42944:SF1">
    <property type="entry name" value="ADENINE DNA GLYCOSYLASE"/>
    <property type="match status" value="1"/>
</dbReference>
<dbReference type="RefSeq" id="WP_055656953.1">
    <property type="nucleotide sequence ID" value="NZ_CABIXC010000009.1"/>
</dbReference>
<evidence type="ECO:0000256" key="14">
    <source>
        <dbReference type="RuleBase" id="RU365096"/>
    </source>
</evidence>
<dbReference type="PROSITE" id="PS01155">
    <property type="entry name" value="ENDONUCLEASE_III_2"/>
    <property type="match status" value="1"/>
</dbReference>
<evidence type="ECO:0000256" key="8">
    <source>
        <dbReference type="ARBA" id="ARBA00022763"/>
    </source>
</evidence>
<keyword evidence="11" id="KW-0411">Iron-sulfur</keyword>
<evidence type="ECO:0000256" key="11">
    <source>
        <dbReference type="ARBA" id="ARBA00023014"/>
    </source>
</evidence>
<evidence type="ECO:0000256" key="2">
    <source>
        <dbReference type="ARBA" id="ARBA00002933"/>
    </source>
</evidence>
<evidence type="ECO:0000313" key="16">
    <source>
        <dbReference type="EMBL" id="CUO61934.1"/>
    </source>
</evidence>
<dbReference type="FunFam" id="1.10.340.30:FF:000002">
    <property type="entry name" value="Adenine DNA glycosylase"/>
    <property type="match status" value="1"/>
</dbReference>
<reference evidence="16 17" key="1">
    <citation type="submission" date="2015-09" db="EMBL/GenBank/DDBJ databases">
        <authorList>
            <consortium name="Pathogen Informatics"/>
        </authorList>
    </citation>
    <scope>NUCLEOTIDE SEQUENCE [LARGE SCALE GENOMIC DNA]</scope>
    <source>
        <strain evidence="16 17">2789STDY5608850</strain>
    </source>
</reference>
<dbReference type="GO" id="GO:0046872">
    <property type="term" value="F:metal ion binding"/>
    <property type="evidence" value="ECO:0007669"/>
    <property type="project" value="UniProtKB-UniRule"/>
</dbReference>
<comment type="cofactor">
    <cofactor evidence="14">
        <name>[4Fe-4S] cluster</name>
        <dbReference type="ChEBI" id="CHEBI:49883"/>
    </cofactor>
    <text evidence="14">Binds 1 [4Fe-4S] cluster.</text>
</comment>
<keyword evidence="13 14" id="KW-0326">Glycosidase</keyword>
<dbReference type="GO" id="GO:0006298">
    <property type="term" value="P:mismatch repair"/>
    <property type="evidence" value="ECO:0007669"/>
    <property type="project" value="TreeGrafter"/>
</dbReference>
<dbReference type="AlphaFoldDB" id="A0A174GH90"/>
<dbReference type="CDD" id="cd00056">
    <property type="entry name" value="ENDO3c"/>
    <property type="match status" value="1"/>
</dbReference>
<dbReference type="EMBL" id="CYZE01000009">
    <property type="protein sequence ID" value="CUO61934.1"/>
    <property type="molecule type" value="Genomic_DNA"/>
</dbReference>
<keyword evidence="12" id="KW-0234">DNA repair</keyword>
<dbReference type="SMART" id="SM00478">
    <property type="entry name" value="ENDO3c"/>
    <property type="match status" value="1"/>
</dbReference>
<keyword evidence="10 14" id="KW-0408">Iron</keyword>
<evidence type="ECO:0000256" key="6">
    <source>
        <dbReference type="ARBA" id="ARBA00022485"/>
    </source>
</evidence>
<comment type="function">
    <text evidence="2">Adenine glycosylase active on G-A mispairs. MutY also corrects error-prone DNA synthesis past GO lesions which are due to the oxidatively damaged form of guanine: 7,8-dihydro-8-oxoguanine (8-oxo-dGTP).</text>
</comment>
<dbReference type="PANTHER" id="PTHR42944">
    <property type="entry name" value="ADENINE DNA GLYCOSYLASE"/>
    <property type="match status" value="1"/>
</dbReference>
<evidence type="ECO:0000256" key="7">
    <source>
        <dbReference type="ARBA" id="ARBA00022723"/>
    </source>
</evidence>
<dbReference type="InterPro" id="IPR000445">
    <property type="entry name" value="HhH_motif"/>
</dbReference>
<dbReference type="GO" id="GO:0051539">
    <property type="term" value="F:4 iron, 4 sulfur cluster binding"/>
    <property type="evidence" value="ECO:0007669"/>
    <property type="project" value="UniProtKB-UniRule"/>
</dbReference>
<evidence type="ECO:0000256" key="5">
    <source>
        <dbReference type="ARBA" id="ARBA00022023"/>
    </source>
</evidence>
<dbReference type="InterPro" id="IPR015797">
    <property type="entry name" value="NUDIX_hydrolase-like_dom_sf"/>
</dbReference>
<keyword evidence="6" id="KW-0004">4Fe-4S</keyword>
<proteinExistence type="inferred from homology"/>
<evidence type="ECO:0000256" key="13">
    <source>
        <dbReference type="ARBA" id="ARBA00023295"/>
    </source>
</evidence>
<dbReference type="InterPro" id="IPR029119">
    <property type="entry name" value="MutY_C"/>
</dbReference>
<dbReference type="GO" id="GO:0006284">
    <property type="term" value="P:base-excision repair"/>
    <property type="evidence" value="ECO:0007669"/>
    <property type="project" value="UniProtKB-UniRule"/>
</dbReference>
<evidence type="ECO:0000313" key="17">
    <source>
        <dbReference type="Proteomes" id="UP000095651"/>
    </source>
</evidence>
<dbReference type="Pfam" id="PF00633">
    <property type="entry name" value="HHH"/>
    <property type="match status" value="1"/>
</dbReference>
<sequence>MNNYSFYDQLQTLEPKKDEFSKDERLKAMEKPLLSWYKNHARVLPWRENPEPYRVWISEIMLQQTRVEAVKPYFERFMAALPDTAALAAVPEDRLFKLWEGLGYYNRARNLKKAAGVVMEQYGGVIPASWEALKTLPGIGSYTAGAIASIAYGIPVPAVDGNVLRVISRVTGSREDILKQSVKKQMEELLLGVMPQEGAGSYNQALIEIGAIVCVPNGEPLCGECPMASVCVARRDGLTKEIPVKTPKKSRKIEEKTILILEWEGRTAIRKRDSSGLLASLYELPGVEGWLEDEALAQMYRVPLAAVRRLPEAKHIFSHVEWRMRGFAVELQEKPTGDYLWVTPEEIRETYSLPSAFKAYTMMIR</sequence>
<dbReference type="CDD" id="cd03431">
    <property type="entry name" value="NUDIX_DNA_Glycosylase_C-MutY"/>
    <property type="match status" value="1"/>
</dbReference>
<evidence type="ECO:0000256" key="9">
    <source>
        <dbReference type="ARBA" id="ARBA00022801"/>
    </source>
</evidence>
<dbReference type="GO" id="GO:0035485">
    <property type="term" value="F:adenine/guanine mispair binding"/>
    <property type="evidence" value="ECO:0007669"/>
    <property type="project" value="TreeGrafter"/>
</dbReference>
<comment type="catalytic activity">
    <reaction evidence="1 14">
        <text>Hydrolyzes free adenine bases from 7,8-dihydro-8-oxoguanine:adenine mismatched double-stranded DNA, leaving an apurinic site.</text>
        <dbReference type="EC" id="3.2.2.31"/>
    </reaction>
</comment>
<dbReference type="InterPro" id="IPR011257">
    <property type="entry name" value="DNA_glycosylase"/>
</dbReference>
<protein>
    <recommendedName>
        <fullName evidence="5 14">Adenine DNA glycosylase</fullName>
        <ecNumber evidence="4 14">3.2.2.31</ecNumber>
    </recommendedName>
</protein>
<evidence type="ECO:0000256" key="1">
    <source>
        <dbReference type="ARBA" id="ARBA00000843"/>
    </source>
</evidence>
<dbReference type="EC" id="3.2.2.31" evidence="4 14"/>
<dbReference type="Pfam" id="PF00730">
    <property type="entry name" value="HhH-GPD"/>
    <property type="match status" value="1"/>
</dbReference>
<gene>
    <name evidence="16" type="primary">mutY</name>
    <name evidence="16" type="ORF">ERS852407_03372</name>
</gene>
<organism evidence="16 17">
    <name type="scientific">Hungatella hathewayi</name>
    <dbReference type="NCBI Taxonomy" id="154046"/>
    <lineage>
        <taxon>Bacteria</taxon>
        <taxon>Bacillati</taxon>
        <taxon>Bacillota</taxon>
        <taxon>Clostridia</taxon>
        <taxon>Lachnospirales</taxon>
        <taxon>Lachnospiraceae</taxon>
        <taxon>Hungatella</taxon>
    </lineage>
</organism>
<dbReference type="InterPro" id="IPR044298">
    <property type="entry name" value="MIG/MutY"/>
</dbReference>
<accession>A0A174GH90</accession>
<dbReference type="Pfam" id="PF14815">
    <property type="entry name" value="NUDIX_4"/>
    <property type="match status" value="1"/>
</dbReference>
<evidence type="ECO:0000256" key="4">
    <source>
        <dbReference type="ARBA" id="ARBA00012045"/>
    </source>
</evidence>
<feature type="domain" description="HhH-GPD" evidence="15">
    <location>
        <begin position="61"/>
        <end position="212"/>
    </location>
</feature>
<dbReference type="GO" id="GO:0000701">
    <property type="term" value="F:purine-specific mismatch base pair DNA N-glycosylase activity"/>
    <property type="evidence" value="ECO:0007669"/>
    <property type="project" value="UniProtKB-EC"/>
</dbReference>
<dbReference type="GO" id="GO:0032357">
    <property type="term" value="F:oxidized purine DNA binding"/>
    <property type="evidence" value="ECO:0007669"/>
    <property type="project" value="TreeGrafter"/>
</dbReference>